<feature type="compositionally biased region" description="Basic residues" evidence="1">
    <location>
        <begin position="67"/>
        <end position="79"/>
    </location>
</feature>
<keyword evidence="3" id="KW-1185">Reference proteome</keyword>
<reference evidence="2" key="1">
    <citation type="submission" date="2020-05" db="EMBL/GenBank/DDBJ databases">
        <title>WGS assembly of Panicum virgatum.</title>
        <authorList>
            <person name="Lovell J.T."/>
            <person name="Jenkins J."/>
            <person name="Shu S."/>
            <person name="Juenger T.E."/>
            <person name="Schmutz J."/>
        </authorList>
    </citation>
    <scope>NUCLEOTIDE SEQUENCE</scope>
    <source>
        <strain evidence="2">AP13</strain>
    </source>
</reference>
<name>A0A8T0WNJ9_PANVG</name>
<evidence type="ECO:0000313" key="2">
    <source>
        <dbReference type="EMBL" id="KAG2646694.1"/>
    </source>
</evidence>
<evidence type="ECO:0000256" key="1">
    <source>
        <dbReference type="SAM" id="MobiDB-lite"/>
    </source>
</evidence>
<sequence>MFTGSSRGNPHVPGDESTRLAGREAGVAIRMRGQPHVRGSSTDGRNPNLIPREHKDKATSAVEWGLRRPRGKGRRRWNRKKSEQEERAHSKQRQRSAEENSFRSNQGVLLLRCRRPPRISLFLVLIFIASNSSVRDTSREKIVRMYAYARVSATALPCFPWLLLFPLLCSLAASGQEEAGGSTSECHRSGIFWCNSNLI</sequence>
<protein>
    <submittedName>
        <fullName evidence="2">Uncharacterized protein</fullName>
    </submittedName>
</protein>
<organism evidence="2 3">
    <name type="scientific">Panicum virgatum</name>
    <name type="common">Blackwell switchgrass</name>
    <dbReference type="NCBI Taxonomy" id="38727"/>
    <lineage>
        <taxon>Eukaryota</taxon>
        <taxon>Viridiplantae</taxon>
        <taxon>Streptophyta</taxon>
        <taxon>Embryophyta</taxon>
        <taxon>Tracheophyta</taxon>
        <taxon>Spermatophyta</taxon>
        <taxon>Magnoliopsida</taxon>
        <taxon>Liliopsida</taxon>
        <taxon>Poales</taxon>
        <taxon>Poaceae</taxon>
        <taxon>PACMAD clade</taxon>
        <taxon>Panicoideae</taxon>
        <taxon>Panicodae</taxon>
        <taxon>Paniceae</taxon>
        <taxon>Panicinae</taxon>
        <taxon>Panicum</taxon>
        <taxon>Panicum sect. Hiantes</taxon>
    </lineage>
</organism>
<feature type="region of interest" description="Disordered" evidence="1">
    <location>
        <begin position="1"/>
        <end position="100"/>
    </location>
</feature>
<accession>A0A8T0WNJ9</accession>
<comment type="caution">
    <text evidence="2">The sequence shown here is derived from an EMBL/GenBank/DDBJ whole genome shotgun (WGS) entry which is preliminary data.</text>
</comment>
<evidence type="ECO:0000313" key="3">
    <source>
        <dbReference type="Proteomes" id="UP000823388"/>
    </source>
</evidence>
<feature type="compositionally biased region" description="Basic and acidic residues" evidence="1">
    <location>
        <begin position="13"/>
        <end position="22"/>
    </location>
</feature>
<gene>
    <name evidence="2" type="ORF">PVAP13_2KG419820</name>
</gene>
<dbReference type="Proteomes" id="UP000823388">
    <property type="component" value="Chromosome 2K"/>
</dbReference>
<feature type="compositionally biased region" description="Basic and acidic residues" evidence="1">
    <location>
        <begin position="80"/>
        <end position="100"/>
    </location>
</feature>
<proteinExistence type="predicted"/>
<dbReference type="EMBL" id="CM029039">
    <property type="protein sequence ID" value="KAG2646694.1"/>
    <property type="molecule type" value="Genomic_DNA"/>
</dbReference>
<dbReference type="AlphaFoldDB" id="A0A8T0WNJ9"/>